<keyword evidence="3" id="KW-1185">Reference proteome</keyword>
<accession>A0A2U3PHT2</accession>
<protein>
    <submittedName>
        <fullName evidence="2">Uncharacterized protein</fullName>
    </submittedName>
</protein>
<sequence length="200" mass="20543">MLFSTSIPEDRPHRRRIGLGFRAVAVAATATAVTGVIALIGSISQPAVMLTAVEVAPGVSVTPAPAWTVGTQGPGWVVLHNGFSTAAMEIRAKPASGTDPVAVLQGDINNLGVTVTGLTNVKNVTAPATKPLQSAKFQQEASIDYGADGSSQSGTIPVIGSFIELLNTSTHQSAFIIFEQNGDATTQVDNSGGLMIDSML</sequence>
<evidence type="ECO:0000313" key="3">
    <source>
        <dbReference type="Proteomes" id="UP000240424"/>
    </source>
</evidence>
<proteinExistence type="predicted"/>
<dbReference type="AlphaFoldDB" id="A0A2U3PHT2"/>
<organism evidence="2 3">
    <name type="scientific">Mycobacterium numidiamassiliense</name>
    <dbReference type="NCBI Taxonomy" id="1841861"/>
    <lineage>
        <taxon>Bacteria</taxon>
        <taxon>Bacillati</taxon>
        <taxon>Actinomycetota</taxon>
        <taxon>Actinomycetes</taxon>
        <taxon>Mycobacteriales</taxon>
        <taxon>Mycobacteriaceae</taxon>
        <taxon>Mycobacterium</taxon>
    </lineage>
</organism>
<name>A0A2U3PHT2_9MYCO</name>
<feature type="transmembrane region" description="Helical" evidence="1">
    <location>
        <begin position="21"/>
        <end position="43"/>
    </location>
</feature>
<dbReference type="STRING" id="1841861.GCA_900157365_03869"/>
<keyword evidence="1" id="KW-0472">Membrane</keyword>
<keyword evidence="1" id="KW-0812">Transmembrane</keyword>
<evidence type="ECO:0000313" key="2">
    <source>
        <dbReference type="EMBL" id="SPM43328.1"/>
    </source>
</evidence>
<reference evidence="2 3" key="1">
    <citation type="submission" date="2017-01" db="EMBL/GenBank/DDBJ databases">
        <authorList>
            <consortium name="Urmite Genomes"/>
        </authorList>
    </citation>
    <scope>NUCLEOTIDE SEQUENCE [LARGE SCALE GENOMIC DNA]</scope>
    <source>
        <strain evidence="2 3">AB215</strain>
    </source>
</reference>
<keyword evidence="1" id="KW-1133">Transmembrane helix</keyword>
<evidence type="ECO:0000256" key="1">
    <source>
        <dbReference type="SAM" id="Phobius"/>
    </source>
</evidence>
<gene>
    <name evidence="2" type="ORF">MNAB215_5550</name>
</gene>
<dbReference type="EMBL" id="FUEZ01000004">
    <property type="protein sequence ID" value="SPM43328.1"/>
    <property type="molecule type" value="Genomic_DNA"/>
</dbReference>
<dbReference type="Proteomes" id="UP000240424">
    <property type="component" value="Unassembled WGS sequence"/>
</dbReference>